<evidence type="ECO:0000313" key="1">
    <source>
        <dbReference type="EMBL" id="ODN04792.1"/>
    </source>
</evidence>
<gene>
    <name evidence="1" type="ORF">Ocin01_01929</name>
</gene>
<reference evidence="1 2" key="1">
    <citation type="journal article" date="2016" name="Genome Biol. Evol.">
        <title>Gene Family Evolution Reflects Adaptation to Soil Environmental Stressors in the Genome of the Collembolan Orchesella cincta.</title>
        <authorList>
            <person name="Faddeeva-Vakhrusheva A."/>
            <person name="Derks M.F."/>
            <person name="Anvar S.Y."/>
            <person name="Agamennone V."/>
            <person name="Suring W."/>
            <person name="Smit S."/>
            <person name="van Straalen N.M."/>
            <person name="Roelofs D."/>
        </authorList>
    </citation>
    <scope>NUCLEOTIDE SEQUENCE [LARGE SCALE GENOMIC DNA]</scope>
    <source>
        <tissue evidence="1">Mixed pool</tissue>
    </source>
</reference>
<organism evidence="1 2">
    <name type="scientific">Orchesella cincta</name>
    <name type="common">Springtail</name>
    <name type="synonym">Podura cincta</name>
    <dbReference type="NCBI Taxonomy" id="48709"/>
    <lineage>
        <taxon>Eukaryota</taxon>
        <taxon>Metazoa</taxon>
        <taxon>Ecdysozoa</taxon>
        <taxon>Arthropoda</taxon>
        <taxon>Hexapoda</taxon>
        <taxon>Collembola</taxon>
        <taxon>Entomobryomorpha</taxon>
        <taxon>Entomobryoidea</taxon>
        <taxon>Orchesellidae</taxon>
        <taxon>Orchesellinae</taxon>
        <taxon>Orchesella</taxon>
    </lineage>
</organism>
<accession>A0A1D2NHU7</accession>
<sequence length="160" mass="17473">ICGAEDSPSNPLPKEFINHAIGQDDKILPVDKNQIVDLLIHKLKADPKAPANATDELKAAASKFLNGTKLDRLVRAVESLNLTQDHVQTIASEMSSAATPEHADKVRRAVEDAFVFGKPPPFQRGPPFPGPPRFGGTGLPQNPFFTTPLCKRHYSIFLIQ</sequence>
<keyword evidence="2" id="KW-1185">Reference proteome</keyword>
<feature type="non-terminal residue" evidence="1">
    <location>
        <position position="1"/>
    </location>
</feature>
<protein>
    <submittedName>
        <fullName evidence="1">Uncharacterized protein</fullName>
    </submittedName>
</protein>
<evidence type="ECO:0000313" key="2">
    <source>
        <dbReference type="Proteomes" id="UP000094527"/>
    </source>
</evidence>
<dbReference type="Proteomes" id="UP000094527">
    <property type="component" value="Unassembled WGS sequence"/>
</dbReference>
<proteinExistence type="predicted"/>
<dbReference type="EMBL" id="LJIJ01000036">
    <property type="protein sequence ID" value="ODN04792.1"/>
    <property type="molecule type" value="Genomic_DNA"/>
</dbReference>
<feature type="non-terminal residue" evidence="1">
    <location>
        <position position="160"/>
    </location>
</feature>
<comment type="caution">
    <text evidence="1">The sequence shown here is derived from an EMBL/GenBank/DDBJ whole genome shotgun (WGS) entry which is preliminary data.</text>
</comment>
<name>A0A1D2NHU7_ORCCI</name>
<dbReference type="AlphaFoldDB" id="A0A1D2NHU7"/>